<name>A0ABY8D5B7_9HYPH</name>
<keyword evidence="3" id="KW-1185">Reference proteome</keyword>
<evidence type="ECO:0000313" key="2">
    <source>
        <dbReference type="EMBL" id="WEX86055.1"/>
    </source>
</evidence>
<dbReference type="NCBIfam" id="TIGR02447">
    <property type="entry name" value="yiiD_Cterm"/>
    <property type="match status" value="1"/>
</dbReference>
<dbReference type="Pfam" id="PF09500">
    <property type="entry name" value="YiiD_C"/>
    <property type="match status" value="1"/>
</dbReference>
<evidence type="ECO:0000259" key="1">
    <source>
        <dbReference type="Pfam" id="PF09500"/>
    </source>
</evidence>
<reference evidence="2 3" key="1">
    <citation type="submission" date="2023-03" db="EMBL/GenBank/DDBJ databases">
        <authorList>
            <person name="Kaur S."/>
            <person name="Espinosa-Saiz D."/>
            <person name="Velazquez E."/>
            <person name="Menendez E."/>
            <person name="diCenzo G.C."/>
        </authorList>
    </citation>
    <scope>NUCLEOTIDE SEQUENCE [LARGE SCALE GENOMIC DNA]</scope>
    <source>
        <strain evidence="2 3">LMG 24692</strain>
    </source>
</reference>
<evidence type="ECO:0000313" key="3">
    <source>
        <dbReference type="Proteomes" id="UP001229355"/>
    </source>
</evidence>
<feature type="domain" description="Thioesterase putative" evidence="1">
    <location>
        <begin position="5"/>
        <end position="145"/>
    </location>
</feature>
<dbReference type="InterPro" id="IPR012660">
    <property type="entry name" value="YiiD_C"/>
</dbReference>
<dbReference type="Gene3D" id="3.10.129.10">
    <property type="entry name" value="Hotdog Thioesterase"/>
    <property type="match status" value="1"/>
</dbReference>
<dbReference type="SUPFAM" id="SSF54637">
    <property type="entry name" value="Thioesterase/thiol ester dehydrase-isomerase"/>
    <property type="match status" value="1"/>
</dbReference>
<proteinExistence type="predicted"/>
<organism evidence="2 3">
    <name type="scientific">Sinorhizobium garamanticum</name>
    <dbReference type="NCBI Taxonomy" id="680247"/>
    <lineage>
        <taxon>Bacteria</taxon>
        <taxon>Pseudomonadati</taxon>
        <taxon>Pseudomonadota</taxon>
        <taxon>Alphaproteobacteria</taxon>
        <taxon>Hyphomicrobiales</taxon>
        <taxon>Rhizobiaceae</taxon>
        <taxon>Sinorhizobium/Ensifer group</taxon>
        <taxon>Sinorhizobium</taxon>
    </lineage>
</organism>
<dbReference type="InterPro" id="IPR029069">
    <property type="entry name" value="HotDog_dom_sf"/>
</dbReference>
<gene>
    <name evidence="2" type="ORF">PZN02_002309</name>
</gene>
<sequence>MTPSELQAYLHAHIPLSAAMQVEVVKAEWENVLLRAPLAPNINHRETVFGGSASALSILAAWSLLHLRLRLSGIATRLVIQSNRMDYLQPIAGSFSARSSLEDADQWPAFMRLLERRGRARLVVRADLLAEEEVAGFFSGEFVALGSEKATTGIDGT</sequence>
<accession>A0ABY8D5B7</accession>
<dbReference type="Proteomes" id="UP001229355">
    <property type="component" value="Chromosome 1"/>
</dbReference>
<dbReference type="RefSeq" id="WP_280658134.1">
    <property type="nucleotide sequence ID" value="NZ_CP120373.1"/>
</dbReference>
<protein>
    <submittedName>
        <fullName evidence="2">Thioesterase domain-containing protein</fullName>
    </submittedName>
</protein>
<dbReference type="EMBL" id="CP120373">
    <property type="protein sequence ID" value="WEX86055.1"/>
    <property type="molecule type" value="Genomic_DNA"/>
</dbReference>